<organism evidence="2 3">
    <name type="scientific">Liparis tanakae</name>
    <name type="common">Tanaka's snailfish</name>
    <dbReference type="NCBI Taxonomy" id="230148"/>
    <lineage>
        <taxon>Eukaryota</taxon>
        <taxon>Metazoa</taxon>
        <taxon>Chordata</taxon>
        <taxon>Craniata</taxon>
        <taxon>Vertebrata</taxon>
        <taxon>Euteleostomi</taxon>
        <taxon>Actinopterygii</taxon>
        <taxon>Neopterygii</taxon>
        <taxon>Teleostei</taxon>
        <taxon>Neoteleostei</taxon>
        <taxon>Acanthomorphata</taxon>
        <taxon>Eupercaria</taxon>
        <taxon>Perciformes</taxon>
        <taxon>Cottioidei</taxon>
        <taxon>Cottales</taxon>
        <taxon>Liparidae</taxon>
        <taxon>Liparis</taxon>
    </lineage>
</organism>
<accession>A0A4Z2E821</accession>
<keyword evidence="3" id="KW-1185">Reference proteome</keyword>
<dbReference type="AlphaFoldDB" id="A0A4Z2E821"/>
<protein>
    <submittedName>
        <fullName evidence="2">Uncharacterized protein</fullName>
    </submittedName>
</protein>
<sequence>MLRYRQRGSKARAPRLDLDLDQDLDLDLVRDLVLDLVLKGLLKARLRVEHTYYKIMDIETSFRCFLGRLLVCRDGRVCFFVPVPRKMFFILFMYLFSRLN</sequence>
<comment type="caution">
    <text evidence="2">The sequence shown here is derived from an EMBL/GenBank/DDBJ whole genome shotgun (WGS) entry which is preliminary data.</text>
</comment>
<dbReference type="EMBL" id="SRLO01013514">
    <property type="protein sequence ID" value="TNN25076.1"/>
    <property type="molecule type" value="Genomic_DNA"/>
</dbReference>
<reference evidence="2 3" key="1">
    <citation type="submission" date="2019-03" db="EMBL/GenBank/DDBJ databases">
        <title>First draft genome of Liparis tanakae, snailfish: a comprehensive survey of snailfish specific genes.</title>
        <authorList>
            <person name="Kim W."/>
            <person name="Song I."/>
            <person name="Jeong J.-H."/>
            <person name="Kim D."/>
            <person name="Kim S."/>
            <person name="Ryu S."/>
            <person name="Song J.Y."/>
            <person name="Lee S.K."/>
        </authorList>
    </citation>
    <scope>NUCLEOTIDE SEQUENCE [LARGE SCALE GENOMIC DNA]</scope>
    <source>
        <tissue evidence="2">Muscle</tissue>
    </source>
</reference>
<keyword evidence="1" id="KW-0812">Transmembrane</keyword>
<dbReference type="Proteomes" id="UP000314294">
    <property type="component" value="Unassembled WGS sequence"/>
</dbReference>
<evidence type="ECO:0000256" key="1">
    <source>
        <dbReference type="SAM" id="Phobius"/>
    </source>
</evidence>
<keyword evidence="1" id="KW-0472">Membrane</keyword>
<proteinExistence type="predicted"/>
<keyword evidence="1" id="KW-1133">Transmembrane helix</keyword>
<gene>
    <name evidence="2" type="ORF">EYF80_064797</name>
</gene>
<feature type="transmembrane region" description="Helical" evidence="1">
    <location>
        <begin position="77"/>
        <end position="96"/>
    </location>
</feature>
<evidence type="ECO:0000313" key="3">
    <source>
        <dbReference type="Proteomes" id="UP000314294"/>
    </source>
</evidence>
<evidence type="ECO:0000313" key="2">
    <source>
        <dbReference type="EMBL" id="TNN25076.1"/>
    </source>
</evidence>
<name>A0A4Z2E821_9TELE</name>